<dbReference type="eggNOG" id="ENOG502SXD9">
    <property type="taxonomic scope" value="Eukaryota"/>
</dbReference>
<sequence>MSGILKSFSRSAPIASRALQQRGQALPPIVSRTYASSAVPGQSSNVSNPQASNAESQSINHSASIGQTDKNDGDHASIQNPVSHPENDRAGASEETTESQDHMKHDPNESDAKKREKTLEYGQNKPLDAADK</sequence>
<dbReference type="AlphaFoldDB" id="M2TGD2"/>
<dbReference type="Proteomes" id="UP000016936">
    <property type="component" value="Unassembled WGS sequence"/>
</dbReference>
<gene>
    <name evidence="2" type="ORF">COCHEDRAFT_1220125</name>
</gene>
<dbReference type="OMA" id="EYGQNKP"/>
<dbReference type="OrthoDB" id="4765225at2759"/>
<evidence type="ECO:0000313" key="2">
    <source>
        <dbReference type="EMBL" id="EMD96490.1"/>
    </source>
</evidence>
<evidence type="ECO:0000313" key="3">
    <source>
        <dbReference type="Proteomes" id="UP000016936"/>
    </source>
</evidence>
<feature type="compositionally biased region" description="Basic and acidic residues" evidence="1">
    <location>
        <begin position="99"/>
        <end position="119"/>
    </location>
</feature>
<dbReference type="STRING" id="701091.M2TGD2"/>
<reference evidence="2 3" key="1">
    <citation type="journal article" date="2012" name="PLoS Pathog.">
        <title>Diverse lifestyles and strategies of plant pathogenesis encoded in the genomes of eighteen Dothideomycetes fungi.</title>
        <authorList>
            <person name="Ohm R.A."/>
            <person name="Feau N."/>
            <person name="Henrissat B."/>
            <person name="Schoch C.L."/>
            <person name="Horwitz B.A."/>
            <person name="Barry K.W."/>
            <person name="Condon B.J."/>
            <person name="Copeland A.C."/>
            <person name="Dhillon B."/>
            <person name="Glaser F."/>
            <person name="Hesse C.N."/>
            <person name="Kosti I."/>
            <person name="LaButti K."/>
            <person name="Lindquist E.A."/>
            <person name="Lucas S."/>
            <person name="Salamov A.A."/>
            <person name="Bradshaw R.E."/>
            <person name="Ciuffetti L."/>
            <person name="Hamelin R.C."/>
            <person name="Kema G.H.J."/>
            <person name="Lawrence C."/>
            <person name="Scott J.A."/>
            <person name="Spatafora J.W."/>
            <person name="Turgeon B.G."/>
            <person name="de Wit P.J.G.M."/>
            <person name="Zhong S."/>
            <person name="Goodwin S.B."/>
            <person name="Grigoriev I.V."/>
        </authorList>
    </citation>
    <scope>NUCLEOTIDE SEQUENCE [LARGE SCALE GENOMIC DNA]</scope>
    <source>
        <strain evidence="3">C5 / ATCC 48332 / race O</strain>
    </source>
</reference>
<organism evidence="2 3">
    <name type="scientific">Cochliobolus heterostrophus (strain C5 / ATCC 48332 / race O)</name>
    <name type="common">Southern corn leaf blight fungus</name>
    <name type="synonym">Bipolaris maydis</name>
    <dbReference type="NCBI Taxonomy" id="701091"/>
    <lineage>
        <taxon>Eukaryota</taxon>
        <taxon>Fungi</taxon>
        <taxon>Dikarya</taxon>
        <taxon>Ascomycota</taxon>
        <taxon>Pezizomycotina</taxon>
        <taxon>Dothideomycetes</taxon>
        <taxon>Pleosporomycetidae</taxon>
        <taxon>Pleosporales</taxon>
        <taxon>Pleosporineae</taxon>
        <taxon>Pleosporaceae</taxon>
        <taxon>Bipolaris</taxon>
    </lineage>
</organism>
<protein>
    <submittedName>
        <fullName evidence="2">Uncharacterized protein</fullName>
    </submittedName>
</protein>
<dbReference type="HOGENOM" id="CLU_154720_2_0_1"/>
<accession>M2TGD2</accession>
<dbReference type="EMBL" id="KB445569">
    <property type="protein sequence ID" value="EMD96490.1"/>
    <property type="molecule type" value="Genomic_DNA"/>
</dbReference>
<proteinExistence type="predicted"/>
<feature type="compositionally biased region" description="Polar residues" evidence="1">
    <location>
        <begin position="36"/>
        <end position="68"/>
    </location>
</feature>
<evidence type="ECO:0000256" key="1">
    <source>
        <dbReference type="SAM" id="MobiDB-lite"/>
    </source>
</evidence>
<feature type="region of interest" description="Disordered" evidence="1">
    <location>
        <begin position="36"/>
        <end position="132"/>
    </location>
</feature>
<name>M2TGD2_COCH5</name>
<reference evidence="3" key="2">
    <citation type="journal article" date="2013" name="PLoS Genet.">
        <title>Comparative genome structure, secondary metabolite, and effector coding capacity across Cochliobolus pathogens.</title>
        <authorList>
            <person name="Condon B.J."/>
            <person name="Leng Y."/>
            <person name="Wu D."/>
            <person name="Bushley K.E."/>
            <person name="Ohm R.A."/>
            <person name="Otillar R."/>
            <person name="Martin J."/>
            <person name="Schackwitz W."/>
            <person name="Grimwood J."/>
            <person name="MohdZainudin N."/>
            <person name="Xue C."/>
            <person name="Wang R."/>
            <person name="Manning V.A."/>
            <person name="Dhillon B."/>
            <person name="Tu Z.J."/>
            <person name="Steffenson B.J."/>
            <person name="Salamov A."/>
            <person name="Sun H."/>
            <person name="Lowry S."/>
            <person name="LaButti K."/>
            <person name="Han J."/>
            <person name="Copeland A."/>
            <person name="Lindquist E."/>
            <person name="Barry K."/>
            <person name="Schmutz J."/>
            <person name="Baker S.E."/>
            <person name="Ciuffetti L.M."/>
            <person name="Grigoriev I.V."/>
            <person name="Zhong S."/>
            <person name="Turgeon B.G."/>
        </authorList>
    </citation>
    <scope>NUCLEOTIDE SEQUENCE [LARGE SCALE GENOMIC DNA]</scope>
    <source>
        <strain evidence="3">C5 / ATCC 48332 / race O</strain>
    </source>
</reference>
<keyword evidence="3" id="KW-1185">Reference proteome</keyword>